<evidence type="ECO:0000313" key="1">
    <source>
        <dbReference type="EMBL" id="CAG8508052.1"/>
    </source>
</evidence>
<accession>A0A9N8ZUW3</accession>
<name>A0A9N8ZUW3_9GLOM</name>
<sequence length="243" mass="27796">MPFFFLCIYNDVLRIVPQSLAKTSDVNKIYWQGIQTLSMRELYPGAHGKDSILNLTNKRDNKPIDWENGNVIVVNGTSAPFGDSFGFRNIINSTKLLNICQKFKLRQVLEESIKNCEGILEREYPLQKAKFPDNYVPVMLFFATQPYGDDLSELPDNCLLITKKNFEKYFGPVFSSRATFFLTQHINPNFAEPKGMCKTLDGVGEVTAGEIVSKRPYSDEEDFYTKNPRVKITKILSFFPCDL</sequence>
<keyword evidence="2" id="KW-1185">Reference proteome</keyword>
<dbReference type="AlphaFoldDB" id="A0A9N8ZUW3"/>
<comment type="caution">
    <text evidence="1">The sequence shown here is derived from an EMBL/GenBank/DDBJ whole genome shotgun (WGS) entry which is preliminary data.</text>
</comment>
<dbReference type="EMBL" id="CAJVPL010000542">
    <property type="protein sequence ID" value="CAG8508052.1"/>
    <property type="molecule type" value="Genomic_DNA"/>
</dbReference>
<gene>
    <name evidence="1" type="ORF">AGERDE_LOCUS4595</name>
</gene>
<dbReference type="Proteomes" id="UP000789831">
    <property type="component" value="Unassembled WGS sequence"/>
</dbReference>
<dbReference type="OrthoDB" id="2315391at2759"/>
<evidence type="ECO:0000313" key="2">
    <source>
        <dbReference type="Proteomes" id="UP000789831"/>
    </source>
</evidence>
<protein>
    <submittedName>
        <fullName evidence="1">3412_t:CDS:1</fullName>
    </submittedName>
</protein>
<organism evidence="1 2">
    <name type="scientific">Ambispora gerdemannii</name>
    <dbReference type="NCBI Taxonomy" id="144530"/>
    <lineage>
        <taxon>Eukaryota</taxon>
        <taxon>Fungi</taxon>
        <taxon>Fungi incertae sedis</taxon>
        <taxon>Mucoromycota</taxon>
        <taxon>Glomeromycotina</taxon>
        <taxon>Glomeromycetes</taxon>
        <taxon>Archaeosporales</taxon>
        <taxon>Ambisporaceae</taxon>
        <taxon>Ambispora</taxon>
    </lineage>
</organism>
<proteinExistence type="predicted"/>
<reference evidence="1" key="1">
    <citation type="submission" date="2021-06" db="EMBL/GenBank/DDBJ databases">
        <authorList>
            <person name="Kallberg Y."/>
            <person name="Tangrot J."/>
            <person name="Rosling A."/>
        </authorList>
    </citation>
    <scope>NUCLEOTIDE SEQUENCE</scope>
    <source>
        <strain evidence="1">MT106</strain>
    </source>
</reference>